<gene>
    <name evidence="1" type="ORF">CMC5_020800</name>
</gene>
<dbReference type="AlphaFoldDB" id="A0A0K1EB69"/>
<protein>
    <submittedName>
        <fullName evidence="1">Uncharacterized protein</fullName>
    </submittedName>
</protein>
<name>A0A0K1EB69_CHOCO</name>
<proteinExistence type="predicted"/>
<evidence type="ECO:0000313" key="1">
    <source>
        <dbReference type="EMBL" id="AKT37937.1"/>
    </source>
</evidence>
<organism evidence="1 2">
    <name type="scientific">Chondromyces crocatus</name>
    <dbReference type="NCBI Taxonomy" id="52"/>
    <lineage>
        <taxon>Bacteria</taxon>
        <taxon>Pseudomonadati</taxon>
        <taxon>Myxococcota</taxon>
        <taxon>Polyangia</taxon>
        <taxon>Polyangiales</taxon>
        <taxon>Polyangiaceae</taxon>
        <taxon>Chondromyces</taxon>
    </lineage>
</organism>
<dbReference type="KEGG" id="ccro:CMC5_020800"/>
<accession>A0A0K1EB69</accession>
<keyword evidence="2" id="KW-1185">Reference proteome</keyword>
<dbReference type="Proteomes" id="UP000067626">
    <property type="component" value="Chromosome"/>
</dbReference>
<dbReference type="PROSITE" id="PS00675">
    <property type="entry name" value="SIGMA54_INTERACT_1"/>
    <property type="match status" value="1"/>
</dbReference>
<dbReference type="InterPro" id="IPR027417">
    <property type="entry name" value="P-loop_NTPase"/>
</dbReference>
<dbReference type="OrthoDB" id="7051397at2"/>
<dbReference type="RefSeq" id="WP_156338423.1">
    <property type="nucleotide sequence ID" value="NZ_CP012159.1"/>
</dbReference>
<dbReference type="InterPro" id="IPR025662">
    <property type="entry name" value="Sigma_54_int_dom_ATP-bd_1"/>
</dbReference>
<dbReference type="EMBL" id="CP012159">
    <property type="protein sequence ID" value="AKT37937.1"/>
    <property type="molecule type" value="Genomic_DNA"/>
</dbReference>
<evidence type="ECO:0000313" key="2">
    <source>
        <dbReference type="Proteomes" id="UP000067626"/>
    </source>
</evidence>
<sequence>MTESSTRMQMVRLLRSRRPVLLIGQSLFTHPPNELPSLRDRWLADNRSVAERAKEARNVGDATAIPESTQRVLELAWGAVLTSGFDSTTERALRIPSRRLVTQVATPEFSGGASDVSLRLIRLFGTVDREMVAEVPPADRKALLERRGTAQRMLGKLPEVVGPHGVLFVDYWSPKEDWLRPRDLAPHLAPVAEGQVHIFGLDAAARTELEQDDDFSGLLEDGRVKTYPETLESLVLHLLSDGEMPTEALAHVTPDVVTVPVLAERFPASAKTLASQEQLKSATFDALEWRDLEMGQMLFSEIDLSLPFPSEPQDRYQLFRELLARGPGRHNIRYVRELAFRRPAVDTLIGRCLDVAKGSAPQENLVLVRGQSGAGKSVVLSVAAVELRRMGFPVVYVPPTTLRLDVTRLETFARRIGSCSEAPVFVFFDGLLDEVEYRDYSETFAARLTKCVIIGTSYTFQTAVSHTIAKPKGRDRASRAVRTTYVDVNVALTPTESNALVRHLERFVPSVPDVVKTLASAGANHLFAALYRILPEARTPLREQFLKECAKGAAFLEKHVRELSQADAKAGNEKLLAQKLREALGAKLDELRSSTSTGTPAETAQMKAATDQLLNAVMLATYVGSLMPQTIALRILNSNLRLYRGAFTAGFLDEREVTPELYALSARSSTEAEIWVGRYLQEPASQMSILRQVANHLELRDLQNDNSPELDFLCAMLHALGPQGRRDTRQPTQYDEMARLVSELRKKGNVSPRLSLIEANAVREWIHVGQRGLQPQTAGAELDGVMSRLQDAEFGLRKTFDSLREREGHRPKAGARRLLATLETERACVLGTMLGSLVRCLPKPEHAKQGIQTQAGQLIRAASEAWRKALALSDDNVASVDAACWILGERFQLGFPSEEGRLECLAEWSEMVDRYAALDLTESQDQRRDDRSAAFAEALGNQAEFAQLVARLRAKGSTAADLLLARGMLAQDDAAAACKHLEKHCEDKLTTDPRVATFYLRAWWKAQTGHPRFFPHQRLTPSFGSAGWARLERLVSARLAFEPDSGMLRFLRAAALLHLRRIPESVDLLRDLDREALGGSRRSKALFLHADEAGKPIPYTAVYQGKRTSSALLVWCDALRQNITFIPQEHGRQEPRVGSSVGPFHLAMTFRGLYADPLSRVNDR</sequence>
<reference evidence="1 2" key="1">
    <citation type="submission" date="2015-07" db="EMBL/GenBank/DDBJ databases">
        <title>Genome analysis of myxobacterium Chondromyces crocatus Cm c5 reveals a high potential for natural compound synthesis and the genetic basis for the loss of fruiting body formation.</title>
        <authorList>
            <person name="Zaburannyi N."/>
            <person name="Bunk B."/>
            <person name="Maier J."/>
            <person name="Overmann J."/>
            <person name="Mueller R."/>
        </authorList>
    </citation>
    <scope>NUCLEOTIDE SEQUENCE [LARGE SCALE GENOMIC DNA]</scope>
    <source>
        <strain evidence="1 2">Cm c5</strain>
    </source>
</reference>
<dbReference type="SUPFAM" id="SSF52540">
    <property type="entry name" value="P-loop containing nucleoside triphosphate hydrolases"/>
    <property type="match status" value="1"/>
</dbReference>